<feature type="region of interest" description="Disordered" evidence="1">
    <location>
        <begin position="204"/>
        <end position="232"/>
    </location>
</feature>
<protein>
    <recommendedName>
        <fullName evidence="6">Ricin B lectin domain-containing protein</fullName>
    </recommendedName>
</protein>
<keyword evidence="2" id="KW-0812">Transmembrane</keyword>
<dbReference type="Proteomes" id="UP001295423">
    <property type="component" value="Unassembled WGS sequence"/>
</dbReference>
<keyword evidence="2" id="KW-0472">Membrane</keyword>
<accession>A0AAD2FJ68</accession>
<organism evidence="4 5">
    <name type="scientific">Cylindrotheca closterium</name>
    <dbReference type="NCBI Taxonomy" id="2856"/>
    <lineage>
        <taxon>Eukaryota</taxon>
        <taxon>Sar</taxon>
        <taxon>Stramenopiles</taxon>
        <taxon>Ochrophyta</taxon>
        <taxon>Bacillariophyta</taxon>
        <taxon>Bacillariophyceae</taxon>
        <taxon>Bacillariophycidae</taxon>
        <taxon>Bacillariales</taxon>
        <taxon>Bacillariaceae</taxon>
        <taxon>Cylindrotheca</taxon>
    </lineage>
</organism>
<gene>
    <name evidence="4" type="ORF">CYCCA115_LOCUS4397</name>
</gene>
<feature type="signal peptide" evidence="3">
    <location>
        <begin position="1"/>
        <end position="19"/>
    </location>
</feature>
<evidence type="ECO:0000256" key="2">
    <source>
        <dbReference type="SAM" id="Phobius"/>
    </source>
</evidence>
<evidence type="ECO:0000256" key="1">
    <source>
        <dbReference type="SAM" id="MobiDB-lite"/>
    </source>
</evidence>
<keyword evidence="3" id="KW-0732">Signal</keyword>
<evidence type="ECO:0008006" key="6">
    <source>
        <dbReference type="Google" id="ProtNLM"/>
    </source>
</evidence>
<evidence type="ECO:0000313" key="4">
    <source>
        <dbReference type="EMBL" id="CAJ1935059.1"/>
    </source>
</evidence>
<feature type="compositionally biased region" description="Low complexity" evidence="1">
    <location>
        <begin position="208"/>
        <end position="230"/>
    </location>
</feature>
<proteinExistence type="predicted"/>
<keyword evidence="2" id="KW-1133">Transmembrane helix</keyword>
<feature type="chain" id="PRO_5042194683" description="Ricin B lectin domain-containing protein" evidence="3">
    <location>
        <begin position="20"/>
        <end position="330"/>
    </location>
</feature>
<evidence type="ECO:0000313" key="5">
    <source>
        <dbReference type="Proteomes" id="UP001295423"/>
    </source>
</evidence>
<dbReference type="EMBL" id="CAKOGP040000446">
    <property type="protein sequence ID" value="CAJ1935059.1"/>
    <property type="molecule type" value="Genomic_DNA"/>
</dbReference>
<reference evidence="4" key="1">
    <citation type="submission" date="2023-08" db="EMBL/GenBank/DDBJ databases">
        <authorList>
            <person name="Audoor S."/>
            <person name="Bilcke G."/>
        </authorList>
    </citation>
    <scope>NUCLEOTIDE SEQUENCE</scope>
</reference>
<comment type="caution">
    <text evidence="4">The sequence shown here is derived from an EMBL/GenBank/DDBJ whole genome shotgun (WGS) entry which is preliminary data.</text>
</comment>
<feature type="transmembrane region" description="Helical" evidence="2">
    <location>
        <begin position="268"/>
        <end position="285"/>
    </location>
</feature>
<dbReference type="SUPFAM" id="SSF50370">
    <property type="entry name" value="Ricin B-like lectins"/>
    <property type="match status" value="1"/>
</dbReference>
<keyword evidence="5" id="KW-1185">Reference proteome</keyword>
<name>A0AAD2FJ68_9STRA</name>
<evidence type="ECO:0000256" key="3">
    <source>
        <dbReference type="SAM" id="SignalP"/>
    </source>
</evidence>
<sequence length="330" mass="36617">MAVTFVALLLSLAIGMVQGEGVYVGGYQFAMADCPNRCLTHDTIQNRVELADCRTGGNHKAWELNYSCGKHRELKGFFQIRNVLNNKCIADPEDCAICNKDVSLVDCESERAAWFSHGHLHKTAPKAYSLYSARCWLNEGQVRVLATPSLESKTCPEDFAAGACDRLEWNADHYSRDIVYYEWSFNEIKTECEYDIFANGHIGTEQDSGPVGSIPSGSPGQEQEQGQEQGQDQDEITVDGIDLDNNEEQVTSAAANNEDQQGDGTRNTIIGASCAAGALLVAGLWRKRRRQVRTRSRIIQDGVVEDDDVDSHAAFEVEIEYEYEDEVLST</sequence>
<dbReference type="PROSITE" id="PS50231">
    <property type="entry name" value="RICIN_B_LECTIN"/>
    <property type="match status" value="1"/>
</dbReference>
<dbReference type="InterPro" id="IPR035992">
    <property type="entry name" value="Ricin_B-like_lectins"/>
</dbReference>
<dbReference type="AlphaFoldDB" id="A0AAD2FJ68"/>